<sequence length="531" mass="58085">MSILRLRHFLIVGFMAVVLAALFLPVFTIAEVITESEQRSNCFVVVSRGPFLEPPYGQFRCPGLHRDVNNPKHNPDTAQMRNECYGWCRTVKDWEYGFLYSSKCEVIPGNLVSEPSAYHEGTRSCSQRFCQQYTCKATVPDLGKFYLNYINSNQQFLAVSLNSFDDVSPTLSAVNSLLPAAQTMNNLLVSFPSGVAINRNSKGSLTAQVANQANNISDVELARLFDKLSQNPAARTKAKELLEKLIQFLTSLKAELENVLAIGPSADLNEARALLAQAQESAQDVADYFTNLLKKVTLLDRFGQVVTTAVSRVGKLLGLVGGGERVINVKLEPVTLSAMMEITTRFSEIAKGNSKDILAFLNGLNFSVNGEESMAVTAVIKDRNGKILYRGENELSLSENIVRVKFAALPSARDAAVESEAYFEVNIEALSGMTITVNVPQKLAAPLAIEKRVIKRNVYESPVTDEEKNIQRSKSLDNTCGGALALAKSQGKTNCERSTNPDETGCDIYGETPGPGQTTYNCVCTVECPGE</sequence>
<proteinExistence type="predicted"/>
<dbReference type="AlphaFoldDB" id="A0A1G1ZKX8"/>
<comment type="caution">
    <text evidence="1">The sequence shown here is derived from an EMBL/GenBank/DDBJ whole genome shotgun (WGS) entry which is preliminary data.</text>
</comment>
<reference evidence="1 2" key="1">
    <citation type="journal article" date="2016" name="Nat. Commun.">
        <title>Thousands of microbial genomes shed light on interconnected biogeochemical processes in an aquifer system.</title>
        <authorList>
            <person name="Anantharaman K."/>
            <person name="Brown C.T."/>
            <person name="Hug L.A."/>
            <person name="Sharon I."/>
            <person name="Castelle C.J."/>
            <person name="Probst A.J."/>
            <person name="Thomas B.C."/>
            <person name="Singh A."/>
            <person name="Wilkins M.J."/>
            <person name="Karaoz U."/>
            <person name="Brodie E.L."/>
            <person name="Williams K.H."/>
            <person name="Hubbard S.S."/>
            <person name="Banfield J.F."/>
        </authorList>
    </citation>
    <scope>NUCLEOTIDE SEQUENCE [LARGE SCALE GENOMIC DNA]</scope>
</reference>
<organism evidence="1 2">
    <name type="scientific">Candidatus Harrisonbacteria bacterium RIFCSPLOWO2_01_FULL_44_18</name>
    <dbReference type="NCBI Taxonomy" id="1798407"/>
    <lineage>
        <taxon>Bacteria</taxon>
        <taxon>Candidatus Harrisoniibacteriota</taxon>
    </lineage>
</organism>
<dbReference type="EMBL" id="MHJJ01000012">
    <property type="protein sequence ID" value="OGY65293.1"/>
    <property type="molecule type" value="Genomic_DNA"/>
</dbReference>
<accession>A0A1G1ZKX8</accession>
<name>A0A1G1ZKX8_9BACT</name>
<dbReference type="Proteomes" id="UP000177942">
    <property type="component" value="Unassembled WGS sequence"/>
</dbReference>
<gene>
    <name evidence="1" type="ORF">A3A16_01785</name>
</gene>
<evidence type="ECO:0000313" key="2">
    <source>
        <dbReference type="Proteomes" id="UP000177942"/>
    </source>
</evidence>
<evidence type="ECO:0000313" key="1">
    <source>
        <dbReference type="EMBL" id="OGY65293.1"/>
    </source>
</evidence>
<dbReference type="STRING" id="1798407.A3A16_01785"/>
<protein>
    <submittedName>
        <fullName evidence="1">Uncharacterized protein</fullName>
    </submittedName>
</protein>